<dbReference type="Proteomes" id="UP000446348">
    <property type="component" value="Unassembled WGS sequence"/>
</dbReference>
<sequence>MYHGENDMEFELSQEERIAAELEGEREQTLKIQLRQDEESRRRSLEPKEPPKKKKLKRELRREALTRLEEAARTQSDFNEVVAWWDKLDENRERRERDHEVLRGGVPLEYGAVQEGTIFPAFLCSPFWRELCSGYFLNIIFGCPYEMHELLADDFLSKMIFELKEDHKELFYYKVLRRYSSAEVGAVLDQTDRNIRKKWARLLKRLQKKLSEHIAEKDGRGRPMMLREKVFLEKYKKSVLDDGKDGW</sequence>
<evidence type="ECO:0000256" key="1">
    <source>
        <dbReference type="SAM" id="MobiDB-lite"/>
    </source>
</evidence>
<accession>A0A845RF11</accession>
<dbReference type="InterPro" id="IPR036388">
    <property type="entry name" value="WH-like_DNA-bd_sf"/>
</dbReference>
<feature type="compositionally biased region" description="Basic and acidic residues" evidence="1">
    <location>
        <begin position="21"/>
        <end position="50"/>
    </location>
</feature>
<comment type="caution">
    <text evidence="2">The sequence shown here is derived from an EMBL/GenBank/DDBJ whole genome shotgun (WGS) entry which is preliminary data.</text>
</comment>
<dbReference type="OrthoDB" id="9783785at2"/>
<evidence type="ECO:0000313" key="3">
    <source>
        <dbReference type="Proteomes" id="UP000446348"/>
    </source>
</evidence>
<dbReference type="EMBL" id="QXWZ01000001">
    <property type="protein sequence ID" value="NBI77291.1"/>
    <property type="molecule type" value="Genomic_DNA"/>
</dbReference>
<feature type="region of interest" description="Disordered" evidence="1">
    <location>
        <begin position="21"/>
        <end position="56"/>
    </location>
</feature>
<dbReference type="InterPro" id="IPR013324">
    <property type="entry name" value="RNA_pol_sigma_r3/r4-like"/>
</dbReference>
<dbReference type="AlphaFoldDB" id="A0A845RF11"/>
<name>A0A845RF11_9FIRM</name>
<proteinExistence type="predicted"/>
<gene>
    <name evidence="2" type="ORF">D3Z39_00105</name>
</gene>
<evidence type="ECO:0000313" key="2">
    <source>
        <dbReference type="EMBL" id="NBI77291.1"/>
    </source>
</evidence>
<dbReference type="Gene3D" id="1.10.10.10">
    <property type="entry name" value="Winged helix-like DNA-binding domain superfamily/Winged helix DNA-binding domain"/>
    <property type="match status" value="1"/>
</dbReference>
<organism evidence="2 3">
    <name type="scientific">Anaerotruncus colihominis</name>
    <dbReference type="NCBI Taxonomy" id="169435"/>
    <lineage>
        <taxon>Bacteria</taxon>
        <taxon>Bacillati</taxon>
        <taxon>Bacillota</taxon>
        <taxon>Clostridia</taxon>
        <taxon>Eubacteriales</taxon>
        <taxon>Oscillospiraceae</taxon>
        <taxon>Anaerotruncus</taxon>
    </lineage>
</organism>
<dbReference type="RefSeq" id="WP_160208068.1">
    <property type="nucleotide sequence ID" value="NZ_JBCLRJ010000023.1"/>
</dbReference>
<protein>
    <submittedName>
        <fullName evidence="2">Sigma-70 family RNA polymerase sigma factor</fullName>
    </submittedName>
</protein>
<reference evidence="2 3" key="1">
    <citation type="submission" date="2018-08" db="EMBL/GenBank/DDBJ databases">
        <title>Murine metabolic-syndrome-specific gut microbial biobank.</title>
        <authorList>
            <person name="Liu C."/>
        </authorList>
    </citation>
    <scope>NUCLEOTIDE SEQUENCE [LARGE SCALE GENOMIC DNA]</scope>
    <source>
        <strain evidence="2 3">X69</strain>
    </source>
</reference>
<dbReference type="SUPFAM" id="SSF88659">
    <property type="entry name" value="Sigma3 and sigma4 domains of RNA polymerase sigma factors"/>
    <property type="match status" value="1"/>
</dbReference>